<reference evidence="2" key="1">
    <citation type="submission" date="2019-11" db="EMBL/GenBank/DDBJ databases">
        <title>Genome sequence of Heliorestis convoluta strain HH, an alkaliphilic and minimalistic phototrophic bacterium from a soda lake in Egypt.</title>
        <authorList>
            <person name="Dewey E.D."/>
            <person name="Stokes L.M."/>
            <person name="Burchell B.M."/>
            <person name="Shaffer K.N."/>
            <person name="Huntington A.M."/>
            <person name="Baker J.M."/>
            <person name="Nadendla S."/>
            <person name="Giglio M.G."/>
            <person name="Touchman J.W."/>
            <person name="Blankenship R.E."/>
            <person name="Madigan M.T."/>
            <person name="Sattley W.M."/>
        </authorList>
    </citation>
    <scope>NUCLEOTIDE SEQUENCE [LARGE SCALE GENOMIC DNA]</scope>
    <source>
        <strain evidence="2">HH</strain>
    </source>
</reference>
<evidence type="ECO:0000313" key="1">
    <source>
        <dbReference type="EMBL" id="QGG47561.1"/>
    </source>
</evidence>
<dbReference type="EMBL" id="CP045875">
    <property type="protein sequence ID" value="QGG47561.1"/>
    <property type="molecule type" value="Genomic_DNA"/>
</dbReference>
<sequence length="42" mass="4754">MELIGTQMNGMSFAEGSVNCLEKNLDEEGNRNVESYEEENNK</sequence>
<gene>
    <name evidence="1" type="ORF">FTV88_1414</name>
</gene>
<protein>
    <submittedName>
        <fullName evidence="1">Uncharacterized protein</fullName>
    </submittedName>
</protein>
<organism evidence="1 2">
    <name type="scientific">Heliorestis convoluta</name>
    <dbReference type="NCBI Taxonomy" id="356322"/>
    <lineage>
        <taxon>Bacteria</taxon>
        <taxon>Bacillati</taxon>
        <taxon>Bacillota</taxon>
        <taxon>Clostridia</taxon>
        <taxon>Eubacteriales</taxon>
        <taxon>Heliobacteriaceae</taxon>
        <taxon>Heliorestis</taxon>
    </lineage>
</organism>
<keyword evidence="2" id="KW-1185">Reference proteome</keyword>
<name>A0A5Q2MZT5_9FIRM</name>
<proteinExistence type="predicted"/>
<dbReference type="AlphaFoldDB" id="A0A5Q2MZT5"/>
<evidence type="ECO:0000313" key="2">
    <source>
        <dbReference type="Proteomes" id="UP000366051"/>
    </source>
</evidence>
<dbReference type="Proteomes" id="UP000366051">
    <property type="component" value="Chromosome"/>
</dbReference>
<accession>A0A5Q2MZT5</accession>
<dbReference type="KEGG" id="hcv:FTV88_1414"/>